<dbReference type="EMBL" id="RPDH01000002">
    <property type="protein sequence ID" value="RPE08661.1"/>
    <property type="molecule type" value="Genomic_DNA"/>
</dbReference>
<keyword evidence="3" id="KW-1185">Reference proteome</keyword>
<gene>
    <name evidence="2" type="ORF">EGT74_16615</name>
</gene>
<evidence type="ECO:0000259" key="1">
    <source>
        <dbReference type="PROSITE" id="PS50930"/>
    </source>
</evidence>
<dbReference type="AlphaFoldDB" id="A0A3N4PUF0"/>
<feature type="domain" description="HTH LytTR-type" evidence="1">
    <location>
        <begin position="139"/>
        <end position="209"/>
    </location>
</feature>
<dbReference type="Proteomes" id="UP000278351">
    <property type="component" value="Unassembled WGS sequence"/>
</dbReference>
<dbReference type="PANTHER" id="PTHR37299">
    <property type="entry name" value="TRANSCRIPTIONAL REGULATOR-RELATED"/>
    <property type="match status" value="1"/>
</dbReference>
<dbReference type="InterPro" id="IPR007492">
    <property type="entry name" value="LytTR_DNA-bd_dom"/>
</dbReference>
<sequence>MKHLRKLTSCYIISNGTSADTLMRFIQKTAPLYIAGQSGDIAAATREIAGMRPDITFFDMDADVPQWMELMDIICRNSYLIFISDRGETALSLYKKFTTDFMMAPLTYLNFIRVVTKSQLIISHHGTPEAAPDPYSFYITEEKGRLVRILYDDILYVQAAHNYIRIQLERGQYLVYLSLKEMEKELPPRQFVRVHKSFIVNIQQIKSIEWNKIILPNDEAVTIGDTYKQPFMELIAQRLISIKKGE</sequence>
<organism evidence="2 3">
    <name type="scientific">Chitinophaga lutea</name>
    <dbReference type="NCBI Taxonomy" id="2488634"/>
    <lineage>
        <taxon>Bacteria</taxon>
        <taxon>Pseudomonadati</taxon>
        <taxon>Bacteroidota</taxon>
        <taxon>Chitinophagia</taxon>
        <taxon>Chitinophagales</taxon>
        <taxon>Chitinophagaceae</taxon>
        <taxon>Chitinophaga</taxon>
    </lineage>
</organism>
<dbReference type="PANTHER" id="PTHR37299:SF1">
    <property type="entry name" value="STAGE 0 SPORULATION PROTEIN A HOMOLOG"/>
    <property type="match status" value="1"/>
</dbReference>
<name>A0A3N4PUF0_9BACT</name>
<dbReference type="Pfam" id="PF04397">
    <property type="entry name" value="LytTR"/>
    <property type="match status" value="1"/>
</dbReference>
<dbReference type="InterPro" id="IPR046947">
    <property type="entry name" value="LytR-like"/>
</dbReference>
<evidence type="ECO:0000313" key="3">
    <source>
        <dbReference type="Proteomes" id="UP000278351"/>
    </source>
</evidence>
<reference evidence="2 3" key="1">
    <citation type="submission" date="2018-11" db="EMBL/GenBank/DDBJ databases">
        <title>Chitinophaga lutea sp.nov., isolate from arsenic contaminated soil.</title>
        <authorList>
            <person name="Zong Y."/>
        </authorList>
    </citation>
    <scope>NUCLEOTIDE SEQUENCE [LARGE SCALE GENOMIC DNA]</scope>
    <source>
        <strain evidence="2 3">ZY74</strain>
    </source>
</reference>
<proteinExistence type="predicted"/>
<dbReference type="GO" id="GO:0003677">
    <property type="term" value="F:DNA binding"/>
    <property type="evidence" value="ECO:0007669"/>
    <property type="project" value="InterPro"/>
</dbReference>
<dbReference type="SMART" id="SM00850">
    <property type="entry name" value="LytTR"/>
    <property type="match status" value="1"/>
</dbReference>
<dbReference type="Gene3D" id="2.40.50.1020">
    <property type="entry name" value="LytTr DNA-binding domain"/>
    <property type="match status" value="1"/>
</dbReference>
<protein>
    <recommendedName>
        <fullName evidence="1">HTH LytTR-type domain-containing protein</fullName>
    </recommendedName>
</protein>
<accession>A0A3N4PUF0</accession>
<dbReference type="PROSITE" id="PS50930">
    <property type="entry name" value="HTH_LYTTR"/>
    <property type="match status" value="1"/>
</dbReference>
<comment type="caution">
    <text evidence="2">The sequence shown here is derived from an EMBL/GenBank/DDBJ whole genome shotgun (WGS) entry which is preliminary data.</text>
</comment>
<evidence type="ECO:0000313" key="2">
    <source>
        <dbReference type="EMBL" id="RPE08661.1"/>
    </source>
</evidence>
<dbReference type="GO" id="GO:0000156">
    <property type="term" value="F:phosphorelay response regulator activity"/>
    <property type="evidence" value="ECO:0007669"/>
    <property type="project" value="InterPro"/>
</dbReference>